<proteinExistence type="predicted"/>
<dbReference type="AlphaFoldDB" id="A0A075FJW5"/>
<organism evidence="1">
    <name type="scientific">uncultured marine thaumarchaeote AD1000_16_B05</name>
    <dbReference type="NCBI Taxonomy" id="1455894"/>
    <lineage>
        <taxon>Archaea</taxon>
        <taxon>Nitrososphaerota</taxon>
        <taxon>environmental samples</taxon>
    </lineage>
</organism>
<evidence type="ECO:0000313" key="1">
    <source>
        <dbReference type="EMBL" id="AIE91800.1"/>
    </source>
</evidence>
<protein>
    <submittedName>
        <fullName evidence="1">Uncharacterized protein</fullName>
    </submittedName>
</protein>
<accession>A0A075FJW5</accession>
<sequence length="34" mass="3870">MHTVRIPKIIQFGENALSEAEYPKKCFSCNNCPT</sequence>
<name>A0A075FJW5_9ARCH</name>
<reference evidence="1" key="1">
    <citation type="journal article" date="2014" name="Genome Biol. Evol.">
        <title>Pangenome evidence for extensive interdomain horizontal transfer affecting lineage core and shell genes in uncultured planktonic thaumarchaeota and euryarchaeota.</title>
        <authorList>
            <person name="Deschamps P."/>
            <person name="Zivanovic Y."/>
            <person name="Moreira D."/>
            <person name="Rodriguez-Valera F."/>
            <person name="Lopez-Garcia P."/>
        </authorList>
    </citation>
    <scope>NUCLEOTIDE SEQUENCE</scope>
</reference>
<dbReference type="EMBL" id="KF900350">
    <property type="protein sequence ID" value="AIE91800.1"/>
    <property type="molecule type" value="Genomic_DNA"/>
</dbReference>